<keyword evidence="2" id="KW-1185">Reference proteome</keyword>
<reference evidence="2" key="3">
    <citation type="submission" date="2018-05" db="EMBL/GenBank/DDBJ databases">
        <authorList>
            <person name="Lu D."/>
        </authorList>
    </citation>
    <scope>NUCLEOTIDE SEQUENCE [LARGE SCALE GENOMIC DNA]</scope>
    <source>
        <strain evidence="2">ZY111</strain>
    </source>
</reference>
<accession>A0A2U2X2F6</accession>
<dbReference type="AlphaFoldDB" id="A0A2U2X2F6"/>
<dbReference type="EMBL" id="QFRI01000003">
    <property type="protein sequence ID" value="PWH81965.1"/>
    <property type="molecule type" value="Genomic_DNA"/>
</dbReference>
<proteinExistence type="predicted"/>
<dbReference type="RefSeq" id="WP_109353305.1">
    <property type="nucleotide sequence ID" value="NZ_QFRI01000003.1"/>
</dbReference>
<sequence length="230" mass="27825">MKQLTYILLFSAFISFSQKEYKFNTLLKYKCDFNTSVCDTLMKQYLLTNSRDNSYYLVIKEVDSSYFSIELIDYNKYYSIVKISKIDFWKASTINFTNCRDVFEPRNIYKYKNKHYNFYRKKDTIIDGLELTQYDFKYIKSRKRKIKKQIGSVSYVIKKDTEYHLPILRNSTSFFKWEKEKNLPNGIYQEYLYYNYLNKLGIHCKLEEIKRLNKTLVVPKPCPLTLIIKS</sequence>
<gene>
    <name evidence="1" type="ORF">DIS18_11900</name>
</gene>
<evidence type="ECO:0008006" key="3">
    <source>
        <dbReference type="Google" id="ProtNLM"/>
    </source>
</evidence>
<protein>
    <recommendedName>
        <fullName evidence="3">GLPGLI family protein</fullName>
    </recommendedName>
</protein>
<comment type="caution">
    <text evidence="1">The sequence shown here is derived from an EMBL/GenBank/DDBJ whole genome shotgun (WGS) entry which is preliminary data.</text>
</comment>
<evidence type="ECO:0000313" key="2">
    <source>
        <dbReference type="Proteomes" id="UP000245375"/>
    </source>
</evidence>
<reference evidence="1 2" key="1">
    <citation type="submission" date="2018-05" db="EMBL/GenBank/DDBJ databases">
        <title>Algibacter marinivivus sp. nov., isolated from sample around a algae.</title>
        <authorList>
            <person name="Zhong X."/>
        </authorList>
    </citation>
    <scope>NUCLEOTIDE SEQUENCE [LARGE SCALE GENOMIC DNA]</scope>
    <source>
        <strain evidence="1 2">ZY111</strain>
    </source>
</reference>
<dbReference type="OrthoDB" id="1430565at2"/>
<reference evidence="2" key="2">
    <citation type="submission" date="2018-05" db="EMBL/GenBank/DDBJ databases">
        <title>Algibacter marinivivus sp. nov., isolated from sample around a algae.</title>
        <authorList>
            <person name="Lu D."/>
        </authorList>
    </citation>
    <scope>NUCLEOTIDE SEQUENCE [LARGE SCALE GENOMIC DNA]</scope>
    <source>
        <strain evidence="2">ZY111</strain>
    </source>
</reference>
<organism evidence="1 2">
    <name type="scientific">Algibacter marinivivus</name>
    <dbReference type="NCBI Taxonomy" id="2100723"/>
    <lineage>
        <taxon>Bacteria</taxon>
        <taxon>Pseudomonadati</taxon>
        <taxon>Bacteroidota</taxon>
        <taxon>Flavobacteriia</taxon>
        <taxon>Flavobacteriales</taxon>
        <taxon>Flavobacteriaceae</taxon>
        <taxon>Algibacter</taxon>
    </lineage>
</organism>
<dbReference type="Proteomes" id="UP000245375">
    <property type="component" value="Unassembled WGS sequence"/>
</dbReference>
<evidence type="ECO:0000313" key="1">
    <source>
        <dbReference type="EMBL" id="PWH81965.1"/>
    </source>
</evidence>
<name>A0A2U2X2F6_9FLAO</name>